<organism evidence="1 2">
    <name type="scientific">Herpetosiphon geysericola</name>
    <dbReference type="NCBI Taxonomy" id="70996"/>
    <lineage>
        <taxon>Bacteria</taxon>
        <taxon>Bacillati</taxon>
        <taxon>Chloroflexota</taxon>
        <taxon>Chloroflexia</taxon>
        <taxon>Herpetosiphonales</taxon>
        <taxon>Herpetosiphonaceae</taxon>
        <taxon>Herpetosiphon</taxon>
    </lineage>
</organism>
<dbReference type="EMBL" id="LGKP01000042">
    <property type="protein sequence ID" value="KPL80010.1"/>
    <property type="molecule type" value="Genomic_DNA"/>
</dbReference>
<accession>A0A0N8GP62</accession>
<comment type="caution">
    <text evidence="1">The sequence shown here is derived from an EMBL/GenBank/DDBJ whole genome shotgun (WGS) entry which is preliminary data.</text>
</comment>
<dbReference type="STRING" id="70996.SE18_25860"/>
<protein>
    <submittedName>
        <fullName evidence="1">Uncharacterized protein</fullName>
    </submittedName>
</protein>
<evidence type="ECO:0000313" key="1">
    <source>
        <dbReference type="EMBL" id="KPL80010.1"/>
    </source>
</evidence>
<dbReference type="RefSeq" id="WP_054537365.1">
    <property type="nucleotide sequence ID" value="NZ_LGKP01000042.1"/>
</dbReference>
<evidence type="ECO:0000313" key="2">
    <source>
        <dbReference type="Proteomes" id="UP000050277"/>
    </source>
</evidence>
<gene>
    <name evidence="1" type="ORF">SE18_25860</name>
</gene>
<dbReference type="Proteomes" id="UP000050277">
    <property type="component" value="Unassembled WGS sequence"/>
</dbReference>
<name>A0A0N8GP62_9CHLR</name>
<keyword evidence="2" id="KW-1185">Reference proteome</keyword>
<dbReference type="AlphaFoldDB" id="A0A0N8GP62"/>
<sequence length="66" mass="7544">MYQKQIVYDRKTGDFALYLNGELVGYAPTYLEAETRLNRLVYDLLSKPILQPTIEPSTPTDDAYVA</sequence>
<reference evidence="1 2" key="1">
    <citation type="submission" date="2015-07" db="EMBL/GenBank/DDBJ databases">
        <title>Whole genome sequence of Herpetosiphon geysericola DSM 7119.</title>
        <authorList>
            <person name="Hemp J."/>
            <person name="Ward L.M."/>
            <person name="Pace L.A."/>
            <person name="Fischer W.W."/>
        </authorList>
    </citation>
    <scope>NUCLEOTIDE SEQUENCE [LARGE SCALE GENOMIC DNA]</scope>
    <source>
        <strain evidence="1 2">DSM 7119</strain>
    </source>
</reference>
<proteinExistence type="predicted"/>